<feature type="domain" description="TonB C-terminal" evidence="6">
    <location>
        <begin position="229"/>
        <end position="318"/>
    </location>
</feature>
<name>A0A556QNU0_9BACT</name>
<accession>A0A556QNU0</accession>
<organism evidence="7 8">
    <name type="scientific">Rariglobus hedericola</name>
    <dbReference type="NCBI Taxonomy" id="2597822"/>
    <lineage>
        <taxon>Bacteria</taxon>
        <taxon>Pseudomonadati</taxon>
        <taxon>Verrucomicrobiota</taxon>
        <taxon>Opitutia</taxon>
        <taxon>Opitutales</taxon>
        <taxon>Opitutaceae</taxon>
        <taxon>Rariglobus</taxon>
    </lineage>
</organism>
<evidence type="ECO:0000259" key="6">
    <source>
        <dbReference type="PROSITE" id="PS52015"/>
    </source>
</evidence>
<dbReference type="GO" id="GO:0055085">
    <property type="term" value="P:transmembrane transport"/>
    <property type="evidence" value="ECO:0007669"/>
    <property type="project" value="InterPro"/>
</dbReference>
<feature type="compositionally biased region" description="Basic and acidic residues" evidence="5">
    <location>
        <begin position="154"/>
        <end position="173"/>
    </location>
</feature>
<keyword evidence="4" id="KW-0472">Membrane</keyword>
<evidence type="ECO:0000256" key="3">
    <source>
        <dbReference type="ARBA" id="ARBA00022989"/>
    </source>
</evidence>
<dbReference type="OrthoDB" id="196417at2"/>
<evidence type="ECO:0000256" key="4">
    <source>
        <dbReference type="ARBA" id="ARBA00023136"/>
    </source>
</evidence>
<comment type="subcellular location">
    <subcellularLocation>
        <location evidence="1">Membrane</location>
        <topology evidence="1">Single-pass membrane protein</topology>
    </subcellularLocation>
</comment>
<dbReference type="SUPFAM" id="SSF74653">
    <property type="entry name" value="TolA/TonB C-terminal domain"/>
    <property type="match status" value="1"/>
</dbReference>
<dbReference type="GO" id="GO:0016020">
    <property type="term" value="C:membrane"/>
    <property type="evidence" value="ECO:0007669"/>
    <property type="project" value="UniProtKB-SubCell"/>
</dbReference>
<evidence type="ECO:0000313" key="8">
    <source>
        <dbReference type="Proteomes" id="UP000315648"/>
    </source>
</evidence>
<dbReference type="EMBL" id="VMBG01000001">
    <property type="protein sequence ID" value="TSJ78304.1"/>
    <property type="molecule type" value="Genomic_DNA"/>
</dbReference>
<dbReference type="Gene3D" id="3.30.1150.10">
    <property type="match status" value="1"/>
</dbReference>
<evidence type="ECO:0000256" key="2">
    <source>
        <dbReference type="ARBA" id="ARBA00022692"/>
    </source>
</evidence>
<feature type="region of interest" description="Disordered" evidence="5">
    <location>
        <begin position="154"/>
        <end position="195"/>
    </location>
</feature>
<evidence type="ECO:0000256" key="5">
    <source>
        <dbReference type="SAM" id="MobiDB-lite"/>
    </source>
</evidence>
<dbReference type="PROSITE" id="PS52015">
    <property type="entry name" value="TONB_CTD"/>
    <property type="match status" value="1"/>
</dbReference>
<keyword evidence="2" id="KW-0812">Transmembrane</keyword>
<reference evidence="7 8" key="1">
    <citation type="submission" date="2019-07" db="EMBL/GenBank/DDBJ databases">
        <title>Description of 53C-WASEF.</title>
        <authorList>
            <person name="Pitt A."/>
            <person name="Hahn M.W."/>
        </authorList>
    </citation>
    <scope>NUCLEOTIDE SEQUENCE [LARGE SCALE GENOMIC DNA]</scope>
    <source>
        <strain evidence="7 8">53C-WASEF</strain>
    </source>
</reference>
<dbReference type="Pfam" id="PF13103">
    <property type="entry name" value="TonB_2"/>
    <property type="match status" value="1"/>
</dbReference>
<dbReference type="InterPro" id="IPR006260">
    <property type="entry name" value="TonB/TolA_C"/>
</dbReference>
<feature type="compositionally biased region" description="Low complexity" evidence="5">
    <location>
        <begin position="77"/>
        <end position="92"/>
    </location>
</feature>
<dbReference type="NCBIfam" id="TIGR01352">
    <property type="entry name" value="tonB_Cterm"/>
    <property type="match status" value="1"/>
</dbReference>
<keyword evidence="3" id="KW-1133">Transmembrane helix</keyword>
<dbReference type="InterPro" id="IPR037682">
    <property type="entry name" value="TonB_C"/>
</dbReference>
<evidence type="ECO:0000256" key="1">
    <source>
        <dbReference type="ARBA" id="ARBA00004167"/>
    </source>
</evidence>
<evidence type="ECO:0000313" key="7">
    <source>
        <dbReference type="EMBL" id="TSJ78304.1"/>
    </source>
</evidence>
<dbReference type="RefSeq" id="WP_144228645.1">
    <property type="nucleotide sequence ID" value="NZ_CBCRVV010000003.1"/>
</dbReference>
<dbReference type="AlphaFoldDB" id="A0A556QNU0"/>
<feature type="region of interest" description="Disordered" evidence="5">
    <location>
        <begin position="70"/>
        <end position="119"/>
    </location>
</feature>
<comment type="caution">
    <text evidence="7">The sequence shown here is derived from an EMBL/GenBank/DDBJ whole genome shotgun (WGS) entry which is preliminary data.</text>
</comment>
<sequence length="318" mass="33293">MSARTTNAFFASAALHALLLCLIAWFAYRAHQSDQEAPQVFELVAGAGDNFAATEAPALGVPGGVKFEAPEPPAPIPAAAAPAEAAPAEPEPVTSPIEAVAPPVKTPPKPAKPKPTDYKPVNMAKMVDRIADKRAAKIEKQVKADKAAADARAAKEAELNSKRTTKAEFDRMNKGKSSPSQKAPTAGGGTGSLKRIDAEGIAGGVAGGSTANKTGGAGGKALTRQDIELSEAYISLLIQRLKEAHKKPEGVSDLLEASVKFRLTSSGSVVNVTIISSSRNSEFDQSVLAAFRRISLPPPPANLKTNDYTITFKMREDT</sequence>
<keyword evidence="8" id="KW-1185">Reference proteome</keyword>
<dbReference type="Proteomes" id="UP000315648">
    <property type="component" value="Unassembled WGS sequence"/>
</dbReference>
<gene>
    <name evidence="7" type="ORF">FPL22_03080</name>
</gene>
<protein>
    <submittedName>
        <fullName evidence="7">TonB C-terminal domain-containing protein</fullName>
    </submittedName>
</protein>
<proteinExistence type="predicted"/>